<gene>
    <name evidence="1" type="ORF">CDAR_607851</name>
</gene>
<dbReference type="AlphaFoldDB" id="A0AAV4ULF4"/>
<sequence>MSIAVSAAHFEWAAHGSKSIFVRVCIYLVGDSKFFTSVTKQDKISDKLVEEVVSDKNVAGVALHCALQARSPATSKGSSLRSAWRSSPWQRTPPSLLLSYPIPKGSCFPHVRPPPPPHHPAFLPLVFMCRRLLCWGSTHPFGAFIAQLTWKKKSPSRCRFDSH</sequence>
<proteinExistence type="predicted"/>
<protein>
    <submittedName>
        <fullName evidence="1">Uncharacterized protein</fullName>
    </submittedName>
</protein>
<dbReference type="EMBL" id="BPLQ01011519">
    <property type="protein sequence ID" value="GIY58557.1"/>
    <property type="molecule type" value="Genomic_DNA"/>
</dbReference>
<dbReference type="Proteomes" id="UP001054837">
    <property type="component" value="Unassembled WGS sequence"/>
</dbReference>
<accession>A0AAV4ULF4</accession>
<evidence type="ECO:0000313" key="1">
    <source>
        <dbReference type="EMBL" id="GIY58557.1"/>
    </source>
</evidence>
<keyword evidence="2" id="KW-1185">Reference proteome</keyword>
<name>A0AAV4ULF4_9ARAC</name>
<comment type="caution">
    <text evidence="1">The sequence shown here is derived from an EMBL/GenBank/DDBJ whole genome shotgun (WGS) entry which is preliminary data.</text>
</comment>
<reference evidence="1 2" key="1">
    <citation type="submission" date="2021-06" db="EMBL/GenBank/DDBJ databases">
        <title>Caerostris darwini draft genome.</title>
        <authorList>
            <person name="Kono N."/>
            <person name="Arakawa K."/>
        </authorList>
    </citation>
    <scope>NUCLEOTIDE SEQUENCE [LARGE SCALE GENOMIC DNA]</scope>
</reference>
<organism evidence="1 2">
    <name type="scientific">Caerostris darwini</name>
    <dbReference type="NCBI Taxonomy" id="1538125"/>
    <lineage>
        <taxon>Eukaryota</taxon>
        <taxon>Metazoa</taxon>
        <taxon>Ecdysozoa</taxon>
        <taxon>Arthropoda</taxon>
        <taxon>Chelicerata</taxon>
        <taxon>Arachnida</taxon>
        <taxon>Araneae</taxon>
        <taxon>Araneomorphae</taxon>
        <taxon>Entelegynae</taxon>
        <taxon>Araneoidea</taxon>
        <taxon>Araneidae</taxon>
        <taxon>Caerostris</taxon>
    </lineage>
</organism>
<evidence type="ECO:0000313" key="2">
    <source>
        <dbReference type="Proteomes" id="UP001054837"/>
    </source>
</evidence>